<dbReference type="Pfam" id="PF00069">
    <property type="entry name" value="Pkinase"/>
    <property type="match status" value="1"/>
</dbReference>
<evidence type="ECO:0000313" key="3">
    <source>
        <dbReference type="EMBL" id="KIY99123.1"/>
    </source>
</evidence>
<dbReference type="InterPro" id="IPR000719">
    <property type="entry name" value="Prot_kinase_dom"/>
</dbReference>
<feature type="domain" description="Protein kinase" evidence="2">
    <location>
        <begin position="1"/>
        <end position="184"/>
    </location>
</feature>
<dbReference type="GO" id="GO:0004672">
    <property type="term" value="F:protein kinase activity"/>
    <property type="evidence" value="ECO:0007669"/>
    <property type="project" value="InterPro"/>
</dbReference>
<dbReference type="EMBL" id="KK101946">
    <property type="protein sequence ID" value="KIY99123.1"/>
    <property type="molecule type" value="Genomic_DNA"/>
</dbReference>
<name>A0A0D2KUS0_9CHLO</name>
<evidence type="ECO:0000259" key="2">
    <source>
        <dbReference type="PROSITE" id="PS50011"/>
    </source>
</evidence>
<dbReference type="GeneID" id="25741712"/>
<feature type="non-terminal residue" evidence="3">
    <location>
        <position position="439"/>
    </location>
</feature>
<dbReference type="KEGG" id="mng:MNEG_8837"/>
<sequence length="439" mass="47319">MLEVLTKLHACGYSYNDLKPEQLLHNPGAAAAGGPAVMMVDFGAVTQIGDMKRLGNTWRYSAPEAQKRMASGQFEVEATFGEAFDTWTLCMTLAVIALGGSNPYLPTPQQAAAPAPYPHVPGCSWSPHMARNIIEDPWCFERAEGWDLLPEDLQAFLHWGLRPEPRTRATLAQLAGTNWGRAALALGGGSSGGGSGGVQQQVVAAGAAPPPLLLIPGDAAAAPPQQQPRPRPLHHQQQLLAQQMHHLHRLQEQEALALCIAGAAAATGPDASGPPPLPATAAVVATPLHAAQETVSSPTAGGAAPGVRRAELWARVGQLEAEVAASARRASRHSEVHRIENQVLLTTLNMMERQLELTETRLAESAEREEALRADARRLRREHDDARRRLARRHAAAAEQAAALFEAVQKEERRGKEERRAARMVEGELQEELRMLAAE</sequence>
<evidence type="ECO:0000313" key="4">
    <source>
        <dbReference type="Proteomes" id="UP000054498"/>
    </source>
</evidence>
<dbReference type="PROSITE" id="PS50011">
    <property type="entry name" value="PROTEIN_KINASE_DOM"/>
    <property type="match status" value="1"/>
</dbReference>
<dbReference type="InterPro" id="IPR011009">
    <property type="entry name" value="Kinase-like_dom_sf"/>
</dbReference>
<dbReference type="SUPFAM" id="SSF56112">
    <property type="entry name" value="Protein kinase-like (PK-like)"/>
    <property type="match status" value="1"/>
</dbReference>
<keyword evidence="4" id="KW-1185">Reference proteome</keyword>
<dbReference type="Gene3D" id="1.10.510.10">
    <property type="entry name" value="Transferase(Phosphotransferase) domain 1"/>
    <property type="match status" value="1"/>
</dbReference>
<feature type="coiled-coil region" evidence="1">
    <location>
        <begin position="348"/>
        <end position="389"/>
    </location>
</feature>
<protein>
    <recommendedName>
        <fullName evidence="2">Protein kinase domain-containing protein</fullName>
    </recommendedName>
</protein>
<dbReference type="GO" id="GO:0005524">
    <property type="term" value="F:ATP binding"/>
    <property type="evidence" value="ECO:0007669"/>
    <property type="project" value="InterPro"/>
</dbReference>
<organism evidence="3 4">
    <name type="scientific">Monoraphidium neglectum</name>
    <dbReference type="NCBI Taxonomy" id="145388"/>
    <lineage>
        <taxon>Eukaryota</taxon>
        <taxon>Viridiplantae</taxon>
        <taxon>Chlorophyta</taxon>
        <taxon>core chlorophytes</taxon>
        <taxon>Chlorophyceae</taxon>
        <taxon>CS clade</taxon>
        <taxon>Sphaeropleales</taxon>
        <taxon>Selenastraceae</taxon>
        <taxon>Monoraphidium</taxon>
    </lineage>
</organism>
<reference evidence="3 4" key="1">
    <citation type="journal article" date="2013" name="BMC Genomics">
        <title>Reconstruction of the lipid metabolism for the microalga Monoraphidium neglectum from its genome sequence reveals characteristics suitable for biofuel production.</title>
        <authorList>
            <person name="Bogen C."/>
            <person name="Al-Dilaimi A."/>
            <person name="Albersmeier A."/>
            <person name="Wichmann J."/>
            <person name="Grundmann M."/>
            <person name="Rupp O."/>
            <person name="Lauersen K.J."/>
            <person name="Blifernez-Klassen O."/>
            <person name="Kalinowski J."/>
            <person name="Goesmann A."/>
            <person name="Mussgnug J.H."/>
            <person name="Kruse O."/>
        </authorList>
    </citation>
    <scope>NUCLEOTIDE SEQUENCE [LARGE SCALE GENOMIC DNA]</scope>
    <source>
        <strain evidence="3 4">SAG 48.87</strain>
    </source>
</reference>
<dbReference type="OrthoDB" id="10684439at2759"/>
<dbReference type="RefSeq" id="XP_013898143.1">
    <property type="nucleotide sequence ID" value="XM_014042689.1"/>
</dbReference>
<proteinExistence type="predicted"/>
<dbReference type="Proteomes" id="UP000054498">
    <property type="component" value="Unassembled WGS sequence"/>
</dbReference>
<accession>A0A0D2KUS0</accession>
<gene>
    <name evidence="3" type="ORF">MNEG_8837</name>
</gene>
<evidence type="ECO:0000256" key="1">
    <source>
        <dbReference type="SAM" id="Coils"/>
    </source>
</evidence>
<keyword evidence="1" id="KW-0175">Coiled coil</keyword>
<dbReference type="AlphaFoldDB" id="A0A0D2KUS0"/>